<dbReference type="PRINTS" id="PR00126">
    <property type="entry name" value="ATPASEGAMMA"/>
</dbReference>
<dbReference type="AlphaFoldDB" id="A0A927MJE2"/>
<dbReference type="Proteomes" id="UP000658225">
    <property type="component" value="Unassembled WGS sequence"/>
</dbReference>
<evidence type="ECO:0000256" key="2">
    <source>
        <dbReference type="ARBA" id="ARBA00004202"/>
    </source>
</evidence>
<keyword evidence="7 11" id="KW-0406">Ion transport</keyword>
<comment type="caution">
    <text evidence="12">The sequence shown here is derived from an EMBL/GenBank/DDBJ whole genome shotgun (WGS) entry which is preliminary data.</text>
</comment>
<dbReference type="Pfam" id="PF00231">
    <property type="entry name" value="ATP-synt"/>
    <property type="match status" value="1"/>
</dbReference>
<evidence type="ECO:0000256" key="9">
    <source>
        <dbReference type="ARBA" id="ARBA00023196"/>
    </source>
</evidence>
<keyword evidence="6 11" id="KW-0375">Hydrogen ion transport</keyword>
<dbReference type="HAMAP" id="MF_00815">
    <property type="entry name" value="ATP_synth_gamma_bact"/>
    <property type="match status" value="1"/>
</dbReference>
<evidence type="ECO:0000256" key="10">
    <source>
        <dbReference type="ARBA" id="ARBA00023310"/>
    </source>
</evidence>
<keyword evidence="13" id="KW-1185">Reference proteome</keyword>
<evidence type="ECO:0000256" key="11">
    <source>
        <dbReference type="HAMAP-Rule" id="MF_00815"/>
    </source>
</evidence>
<dbReference type="Gene3D" id="3.40.1380.10">
    <property type="match status" value="1"/>
</dbReference>
<dbReference type="PANTHER" id="PTHR11693">
    <property type="entry name" value="ATP SYNTHASE GAMMA CHAIN"/>
    <property type="match status" value="1"/>
</dbReference>
<sequence>MPMASLRDIENRIKSTKKTSQITKAMQMVSASKLSRAELNAKAFIPYMEKIQEVVGSIAAGTSDLSHPMMVTRPVKKTGYIVITSDRGLVGGYNANILRIAKRAIEVRHSSKEEVSIIAIGQKGHDFFERLGFNIVESKIGLTDHPTFGEIRDIANRAVGMFTEGEYDEVYLYYNHFVSAIASEVTEKKFLPLTDITSTSATTSYEFEPSGEAILEVLLPQYAESLIYGAVIDGKASEHASSMTAMKTATDNAADLIDSLTLSFNRARQAAITQQITEIVGGVAALE</sequence>
<dbReference type="GO" id="GO:0045259">
    <property type="term" value="C:proton-transporting ATP synthase complex"/>
    <property type="evidence" value="ECO:0007669"/>
    <property type="project" value="UniProtKB-KW"/>
</dbReference>
<dbReference type="CDD" id="cd12151">
    <property type="entry name" value="F1-ATPase_gamma"/>
    <property type="match status" value="1"/>
</dbReference>
<dbReference type="PANTHER" id="PTHR11693:SF22">
    <property type="entry name" value="ATP SYNTHASE SUBUNIT GAMMA, MITOCHONDRIAL"/>
    <property type="match status" value="1"/>
</dbReference>
<comment type="similarity">
    <text evidence="3 11">Belongs to the ATPase gamma chain family.</text>
</comment>
<dbReference type="GO" id="GO:0005524">
    <property type="term" value="F:ATP binding"/>
    <property type="evidence" value="ECO:0007669"/>
    <property type="project" value="UniProtKB-UniRule"/>
</dbReference>
<evidence type="ECO:0000256" key="1">
    <source>
        <dbReference type="ARBA" id="ARBA00003456"/>
    </source>
</evidence>
<dbReference type="GO" id="GO:0005886">
    <property type="term" value="C:plasma membrane"/>
    <property type="evidence" value="ECO:0007669"/>
    <property type="project" value="UniProtKB-SubCell"/>
</dbReference>
<dbReference type="NCBIfam" id="TIGR01146">
    <property type="entry name" value="ATPsyn_F1gamma"/>
    <property type="match status" value="1"/>
</dbReference>
<gene>
    <name evidence="11" type="primary">atpG</name>
    <name evidence="12" type="ORF">H4683_002818</name>
</gene>
<evidence type="ECO:0000256" key="6">
    <source>
        <dbReference type="ARBA" id="ARBA00022781"/>
    </source>
</evidence>
<name>A0A927MJE2_9BACL</name>
<evidence type="ECO:0000256" key="7">
    <source>
        <dbReference type="ARBA" id="ARBA00023065"/>
    </source>
</evidence>
<dbReference type="Gene3D" id="1.10.287.80">
    <property type="entry name" value="ATP synthase, gamma subunit, helix hairpin domain"/>
    <property type="match status" value="1"/>
</dbReference>
<protein>
    <recommendedName>
        <fullName evidence="11">ATP synthase gamma chain</fullName>
    </recommendedName>
    <alternativeName>
        <fullName evidence="11">ATP synthase F1 sector gamma subunit</fullName>
    </alternativeName>
    <alternativeName>
        <fullName evidence="11">F-ATPase gamma subunit</fullName>
    </alternativeName>
</protein>
<dbReference type="GO" id="GO:0046933">
    <property type="term" value="F:proton-transporting ATP synthase activity, rotational mechanism"/>
    <property type="evidence" value="ECO:0007669"/>
    <property type="project" value="UniProtKB-UniRule"/>
</dbReference>
<evidence type="ECO:0000256" key="4">
    <source>
        <dbReference type="ARBA" id="ARBA00022448"/>
    </source>
</evidence>
<comment type="subunit">
    <text evidence="11">F-type ATPases have 2 components, CF(1) - the catalytic core - and CF(0) - the membrane proton channel. CF(1) has five subunits: alpha(3), beta(3), gamma(1), delta(1), epsilon(1). CF(0) has three main subunits: a, b and c.</text>
</comment>
<dbReference type="SUPFAM" id="SSF52943">
    <property type="entry name" value="ATP synthase (F1-ATPase), gamma subunit"/>
    <property type="match status" value="1"/>
</dbReference>
<accession>A0A927MJE2</accession>
<evidence type="ECO:0000313" key="12">
    <source>
        <dbReference type="EMBL" id="MBE1555698.1"/>
    </source>
</evidence>
<keyword evidence="9 11" id="KW-0139">CF(1)</keyword>
<evidence type="ECO:0000256" key="5">
    <source>
        <dbReference type="ARBA" id="ARBA00022475"/>
    </source>
</evidence>
<dbReference type="InterPro" id="IPR035968">
    <property type="entry name" value="ATP_synth_F1_ATPase_gsu"/>
</dbReference>
<comment type="subcellular location">
    <subcellularLocation>
        <location evidence="2 11">Cell membrane</location>
        <topology evidence="2 11">Peripheral membrane protein</topology>
    </subcellularLocation>
</comment>
<proteinExistence type="inferred from homology"/>
<dbReference type="EMBL" id="JADBEL010000016">
    <property type="protein sequence ID" value="MBE1555698.1"/>
    <property type="molecule type" value="Genomic_DNA"/>
</dbReference>
<organism evidence="12 13">
    <name type="scientific">Sporosarcina limicola</name>
    <dbReference type="NCBI Taxonomy" id="34101"/>
    <lineage>
        <taxon>Bacteria</taxon>
        <taxon>Bacillati</taxon>
        <taxon>Bacillota</taxon>
        <taxon>Bacilli</taxon>
        <taxon>Bacillales</taxon>
        <taxon>Caryophanaceae</taxon>
        <taxon>Sporosarcina</taxon>
    </lineage>
</organism>
<dbReference type="GO" id="GO:0042777">
    <property type="term" value="P:proton motive force-driven plasma membrane ATP synthesis"/>
    <property type="evidence" value="ECO:0007669"/>
    <property type="project" value="UniProtKB-UniRule"/>
</dbReference>
<reference evidence="12" key="1">
    <citation type="submission" date="2020-10" db="EMBL/GenBank/DDBJ databases">
        <title>Genomic Encyclopedia of Type Strains, Phase IV (KMG-IV): sequencing the most valuable type-strain genomes for metagenomic binning, comparative biology and taxonomic classification.</title>
        <authorList>
            <person name="Goeker M."/>
        </authorList>
    </citation>
    <scope>NUCLEOTIDE SEQUENCE</scope>
    <source>
        <strain evidence="12">DSM 13886</strain>
    </source>
</reference>
<keyword evidence="10 11" id="KW-0066">ATP synthesis</keyword>
<comment type="function">
    <text evidence="1 11">Produces ATP from ADP in the presence of a proton gradient across the membrane. The gamma chain is believed to be important in regulating ATPase activity and the flow of protons through the CF(0) complex.</text>
</comment>
<dbReference type="InterPro" id="IPR000131">
    <property type="entry name" value="ATP_synth_F1_gsu"/>
</dbReference>
<evidence type="ECO:0000256" key="3">
    <source>
        <dbReference type="ARBA" id="ARBA00007681"/>
    </source>
</evidence>
<evidence type="ECO:0000313" key="13">
    <source>
        <dbReference type="Proteomes" id="UP000658225"/>
    </source>
</evidence>
<keyword evidence="8 11" id="KW-0472">Membrane</keyword>
<evidence type="ECO:0000256" key="8">
    <source>
        <dbReference type="ARBA" id="ARBA00023136"/>
    </source>
</evidence>
<keyword evidence="4 11" id="KW-0813">Transport</keyword>
<dbReference type="FunFam" id="3.40.1380.10:FF:000002">
    <property type="entry name" value="ATP synthase gamma chain"/>
    <property type="match status" value="1"/>
</dbReference>
<keyword evidence="5 11" id="KW-1003">Cell membrane</keyword>